<dbReference type="InterPro" id="IPR001715">
    <property type="entry name" value="CH_dom"/>
</dbReference>
<dbReference type="InterPro" id="IPR050606">
    <property type="entry name" value="Calponin-like"/>
</dbReference>
<feature type="region of interest" description="Disordered" evidence="1">
    <location>
        <begin position="236"/>
        <end position="258"/>
    </location>
</feature>
<accession>F0WN62</accession>
<proteinExistence type="predicted"/>
<gene>
    <name evidence="3" type="primary">AlNc14C166G7895</name>
    <name evidence="3" type="ORF">ALNC14_088940</name>
</gene>
<dbReference type="PANTHER" id="PTHR47385:SF14">
    <property type="entry name" value="TRANSGELIN"/>
    <property type="match status" value="1"/>
</dbReference>
<evidence type="ECO:0000259" key="2">
    <source>
        <dbReference type="PROSITE" id="PS50021"/>
    </source>
</evidence>
<protein>
    <submittedName>
        <fullName evidence="3">Uncharacterized protein AlNc14C166G7895</fullName>
    </submittedName>
</protein>
<organism evidence="3">
    <name type="scientific">Albugo laibachii Nc14</name>
    <dbReference type="NCBI Taxonomy" id="890382"/>
    <lineage>
        <taxon>Eukaryota</taxon>
        <taxon>Sar</taxon>
        <taxon>Stramenopiles</taxon>
        <taxon>Oomycota</taxon>
        <taxon>Peronosporomycetes</taxon>
        <taxon>Albuginales</taxon>
        <taxon>Albuginaceae</taxon>
        <taxon>Albugo</taxon>
    </lineage>
</organism>
<reference evidence="3" key="1">
    <citation type="journal article" date="2011" name="PLoS Biol.">
        <title>Gene gain and loss during evolution of obligate parasitism in the white rust pathogen of Arabidopsis thaliana.</title>
        <authorList>
            <person name="Kemen E."/>
            <person name="Gardiner A."/>
            <person name="Schultz-Larsen T."/>
            <person name="Kemen A.C."/>
            <person name="Balmuth A.L."/>
            <person name="Robert-Seilaniantz A."/>
            <person name="Bailey K."/>
            <person name="Holub E."/>
            <person name="Studholme D.J."/>
            <person name="Maclean D."/>
            <person name="Jones J.D."/>
        </authorList>
    </citation>
    <scope>NUCLEOTIDE SEQUENCE</scope>
</reference>
<dbReference type="SMART" id="SM00033">
    <property type="entry name" value="CH"/>
    <property type="match status" value="1"/>
</dbReference>
<dbReference type="GO" id="GO:0007015">
    <property type="term" value="P:actin filament organization"/>
    <property type="evidence" value="ECO:0007669"/>
    <property type="project" value="TreeGrafter"/>
</dbReference>
<dbReference type="AlphaFoldDB" id="F0WN62"/>
<dbReference type="Gene3D" id="1.10.418.10">
    <property type="entry name" value="Calponin-like domain"/>
    <property type="match status" value="1"/>
</dbReference>
<sequence length="258" mass="29103">MRQTRIGGNSFFESKLISRAIRKCTTDHILENEARVWIEAITEMHIGQNFGLGLRDGIILCTLINRIFPNMIRRIEADSKLGFKLVENILNFLNACRSIGVSDAELFETIDLFELKNIGNVVRCIHALGRAVQKNNPSFIGPRLGRKEAIRYAKEPPANKFMKTNWVPSKANVGDMSRLSLTHSNHITFAADAVRKFHRPPPPPPPLSAERLRLIFGDLLQTFDKGPNAKYQKLRWREDPLSTDMAAPNPAESSDVDS</sequence>
<dbReference type="HOGENOM" id="CLU_1079337_0_0_1"/>
<dbReference type="SUPFAM" id="SSF47576">
    <property type="entry name" value="Calponin-homology domain, CH-domain"/>
    <property type="match status" value="1"/>
</dbReference>
<evidence type="ECO:0000313" key="3">
    <source>
        <dbReference type="EMBL" id="CCA22751.1"/>
    </source>
</evidence>
<evidence type="ECO:0000256" key="1">
    <source>
        <dbReference type="SAM" id="MobiDB-lite"/>
    </source>
</evidence>
<dbReference type="GO" id="GO:0051015">
    <property type="term" value="F:actin filament binding"/>
    <property type="evidence" value="ECO:0007669"/>
    <property type="project" value="TreeGrafter"/>
</dbReference>
<name>F0WN62_9STRA</name>
<dbReference type="Pfam" id="PF00307">
    <property type="entry name" value="CH"/>
    <property type="match status" value="1"/>
</dbReference>
<dbReference type="PANTHER" id="PTHR47385">
    <property type="entry name" value="CALPONIN"/>
    <property type="match status" value="1"/>
</dbReference>
<dbReference type="InterPro" id="IPR003096">
    <property type="entry name" value="SM22_calponin"/>
</dbReference>
<dbReference type="EMBL" id="FR824211">
    <property type="protein sequence ID" value="CCA22751.1"/>
    <property type="molecule type" value="Genomic_DNA"/>
</dbReference>
<dbReference type="PROSITE" id="PS50021">
    <property type="entry name" value="CH"/>
    <property type="match status" value="1"/>
</dbReference>
<dbReference type="GO" id="GO:0015629">
    <property type="term" value="C:actin cytoskeleton"/>
    <property type="evidence" value="ECO:0007669"/>
    <property type="project" value="TreeGrafter"/>
</dbReference>
<feature type="domain" description="Calponin-homology (CH)" evidence="2">
    <location>
        <begin position="28"/>
        <end position="133"/>
    </location>
</feature>
<dbReference type="PRINTS" id="PR00888">
    <property type="entry name" value="SM22CALPONIN"/>
</dbReference>
<reference evidence="3" key="2">
    <citation type="submission" date="2011-02" db="EMBL/GenBank/DDBJ databases">
        <authorList>
            <person name="MacLean D."/>
        </authorList>
    </citation>
    <scope>NUCLEOTIDE SEQUENCE</scope>
</reference>
<dbReference type="InterPro" id="IPR036872">
    <property type="entry name" value="CH_dom_sf"/>
</dbReference>